<comment type="caution">
    <text evidence="1">The sequence shown here is derived from an EMBL/GenBank/DDBJ whole genome shotgun (WGS) entry which is preliminary data.</text>
</comment>
<accession>A0ABN2W6M7</accession>
<organism evidence="1 2">
    <name type="scientific">Aeromicrobium halocynthiae</name>
    <dbReference type="NCBI Taxonomy" id="560557"/>
    <lineage>
        <taxon>Bacteria</taxon>
        <taxon>Bacillati</taxon>
        <taxon>Actinomycetota</taxon>
        <taxon>Actinomycetes</taxon>
        <taxon>Propionibacteriales</taxon>
        <taxon>Nocardioidaceae</taxon>
        <taxon>Aeromicrobium</taxon>
    </lineage>
</organism>
<dbReference type="Proteomes" id="UP001501480">
    <property type="component" value="Unassembled WGS sequence"/>
</dbReference>
<name>A0ABN2W6M7_9ACTN</name>
<evidence type="ECO:0000313" key="2">
    <source>
        <dbReference type="Proteomes" id="UP001501480"/>
    </source>
</evidence>
<evidence type="ECO:0000313" key="1">
    <source>
        <dbReference type="EMBL" id="GAA2085102.1"/>
    </source>
</evidence>
<keyword evidence="2" id="KW-1185">Reference proteome</keyword>
<dbReference type="EMBL" id="BAAAPY010000014">
    <property type="protein sequence ID" value="GAA2085102.1"/>
    <property type="molecule type" value="Genomic_DNA"/>
</dbReference>
<sequence length="840" mass="89308">MPMNDFDNYADLYNGVTAAQIRAAAEEPAANARVIADIATELDADADAVTGATEGEITSGTRANAQTVQQSAVALSQAGTYGVAALDEFAGHVEAFDTKVAELNQRLRTNVASAQRLAGQAAAENDDDPPEYAETWAAIRASLVPEYNSAVSTLDDNAEATASRFEQGPTLANVKDLVLAGLIPYTIASSTWPNLTLTADERRQALENEVANMTPAEQVAWVRANADVDPAIADVISPEAQEIFAGDVADDIADPRSIDADTVRLLDLFKEQEAFTTALYETVSLEDMSDAIRYLSTAATSGIMMMGDESSRSDIELYNGFMNAAGVALATYSTNVASPTDLADRFVDAITTGDPERFHQSAALTLLLREGGEQPAGVFDAQFMDRLATDVLAWERSFGGEPVWGPRDTANLMDPDVVWDERTGMFSGRPAGDGLANILAAMGNSPEAAQAFFQDGEGRIDSSILDYLIGVEDGDDVSARTFSAMNGSDEGDGLGEALEAASVGGGDPEFAAAFTTDVFSRIAELSGHDPTSGHDTGWHVWENMTDSLGAMAAGYTPDVYDLLRNSPPSSEHPLAITPEQMAKVLGEIGHTDNKDGLTLLTSAMMLEVNQRTDAFLDNLDGPPTLDSLMNSGFQGLQTQHGNVMGSLLNYGLAVSAEGDELQRQQQEIMSRSLDVVAGFVPGGRLALGPEAQQLLVMGYDVAKSQLLTELKGNLAATPTTDGYLDQATGSIEDKLTYGAMSVLYQNGYVGPQELDGSSASFDGIADVLLVGDPPQIRPDLYDTDGYIITDDTLSAAQVQAIQEEWGNFTNASGAYERVVELTQSEAFITSFIHPELRAGR</sequence>
<proteinExistence type="predicted"/>
<reference evidence="1 2" key="1">
    <citation type="journal article" date="2019" name="Int. J. Syst. Evol. Microbiol.">
        <title>The Global Catalogue of Microorganisms (GCM) 10K type strain sequencing project: providing services to taxonomists for standard genome sequencing and annotation.</title>
        <authorList>
            <consortium name="The Broad Institute Genomics Platform"/>
            <consortium name="The Broad Institute Genome Sequencing Center for Infectious Disease"/>
            <person name="Wu L."/>
            <person name="Ma J."/>
        </authorList>
    </citation>
    <scope>NUCLEOTIDE SEQUENCE [LARGE SCALE GENOMIC DNA]</scope>
    <source>
        <strain evidence="1 2">JCM 15749</strain>
    </source>
</reference>
<protein>
    <recommendedName>
        <fullName evidence="3">WXG100 family type VII secretion target</fullName>
    </recommendedName>
</protein>
<evidence type="ECO:0008006" key="3">
    <source>
        <dbReference type="Google" id="ProtNLM"/>
    </source>
</evidence>
<gene>
    <name evidence="1" type="ORF">GCM10009821_28250</name>
</gene>